<dbReference type="AlphaFoldDB" id="A0A916XM78"/>
<proteinExistence type="predicted"/>
<dbReference type="InterPro" id="IPR025332">
    <property type="entry name" value="DUF4238"/>
</dbReference>
<evidence type="ECO:0000313" key="2">
    <source>
        <dbReference type="Proteomes" id="UP000637423"/>
    </source>
</evidence>
<sequence length="149" mass="15809">MADFGVAATEALAAYNILIASPPEQLARELDELNALSPQDPQLPEQEALRAQPVVCAQLQKMEFTLLDAPPGAEFVLGDTPIPQQDLSHGFSVPLSKSVAVLAEPATAPQATIARRSATTAEVDAINRTQWDNSRRVVVGSSKPILAAL</sequence>
<organism evidence="1 2">
    <name type="scientific">Undibacterium terreum</name>
    <dbReference type="NCBI Taxonomy" id="1224302"/>
    <lineage>
        <taxon>Bacteria</taxon>
        <taxon>Pseudomonadati</taxon>
        <taxon>Pseudomonadota</taxon>
        <taxon>Betaproteobacteria</taxon>
        <taxon>Burkholderiales</taxon>
        <taxon>Oxalobacteraceae</taxon>
        <taxon>Undibacterium</taxon>
    </lineage>
</organism>
<accession>A0A916XM78</accession>
<reference evidence="1" key="1">
    <citation type="journal article" date="2014" name="Int. J. Syst. Evol. Microbiol.">
        <title>Complete genome sequence of Corynebacterium casei LMG S-19264T (=DSM 44701T), isolated from a smear-ripened cheese.</title>
        <authorList>
            <consortium name="US DOE Joint Genome Institute (JGI-PGF)"/>
            <person name="Walter F."/>
            <person name="Albersmeier A."/>
            <person name="Kalinowski J."/>
            <person name="Ruckert C."/>
        </authorList>
    </citation>
    <scope>NUCLEOTIDE SEQUENCE</scope>
    <source>
        <strain evidence="1">CGMCC 1.10998</strain>
    </source>
</reference>
<gene>
    <name evidence="1" type="ORF">GCM10011396_33600</name>
</gene>
<keyword evidence="2" id="KW-1185">Reference proteome</keyword>
<name>A0A916XM78_9BURK</name>
<reference evidence="1" key="2">
    <citation type="submission" date="2020-09" db="EMBL/GenBank/DDBJ databases">
        <authorList>
            <person name="Sun Q."/>
            <person name="Zhou Y."/>
        </authorList>
    </citation>
    <scope>NUCLEOTIDE SEQUENCE</scope>
    <source>
        <strain evidence="1">CGMCC 1.10998</strain>
    </source>
</reference>
<dbReference type="Pfam" id="PF14022">
    <property type="entry name" value="DUF4238"/>
    <property type="match status" value="1"/>
</dbReference>
<comment type="caution">
    <text evidence="1">The sequence shown here is derived from an EMBL/GenBank/DDBJ whole genome shotgun (WGS) entry which is preliminary data.</text>
</comment>
<evidence type="ECO:0000313" key="1">
    <source>
        <dbReference type="EMBL" id="GGC83469.1"/>
    </source>
</evidence>
<dbReference type="Proteomes" id="UP000637423">
    <property type="component" value="Unassembled WGS sequence"/>
</dbReference>
<protein>
    <submittedName>
        <fullName evidence="1">Uncharacterized protein</fullName>
    </submittedName>
</protein>
<dbReference type="EMBL" id="BMED01000003">
    <property type="protein sequence ID" value="GGC83469.1"/>
    <property type="molecule type" value="Genomic_DNA"/>
</dbReference>